<evidence type="ECO:0000256" key="1">
    <source>
        <dbReference type="ARBA" id="ARBA00004571"/>
    </source>
</evidence>
<dbReference type="InterPro" id="IPR012910">
    <property type="entry name" value="Plug_dom"/>
</dbReference>
<evidence type="ECO:0000256" key="4">
    <source>
        <dbReference type="ARBA" id="ARBA00022496"/>
    </source>
</evidence>
<keyword evidence="6" id="KW-0408">Iron</keyword>
<dbReference type="GO" id="GO:0009279">
    <property type="term" value="C:cell outer membrane"/>
    <property type="evidence" value="ECO:0007669"/>
    <property type="project" value="UniProtKB-SubCell"/>
</dbReference>
<evidence type="ECO:0000256" key="13">
    <source>
        <dbReference type="SAM" id="MobiDB-lite"/>
    </source>
</evidence>
<evidence type="ECO:0000256" key="3">
    <source>
        <dbReference type="ARBA" id="ARBA00022452"/>
    </source>
</evidence>
<keyword evidence="10 11" id="KW-0998">Cell outer membrane</keyword>
<dbReference type="PANTHER" id="PTHR32552">
    <property type="entry name" value="FERRICHROME IRON RECEPTOR-RELATED"/>
    <property type="match status" value="1"/>
</dbReference>
<reference evidence="16" key="1">
    <citation type="submission" date="2019-11" db="EMBL/GenBank/DDBJ databases">
        <title>Genomic insights into an expanded diversity of filamentous marine cyanobacteria reveals the extraordinary biosynthetic potential of Moorea and Okeania.</title>
        <authorList>
            <person name="Ferreira Leao T."/>
            <person name="Wang M."/>
            <person name="Moss N."/>
            <person name="Da Silva R."/>
            <person name="Sanders J."/>
            <person name="Nurk S."/>
            <person name="Gurevich A."/>
            <person name="Humphrey G."/>
            <person name="Reher R."/>
            <person name="Zhu Q."/>
            <person name="Belda-Ferre P."/>
            <person name="Glukhov E."/>
            <person name="Rex R."/>
            <person name="Dorrestein P.C."/>
            <person name="Knight R."/>
            <person name="Pevzner P."/>
            <person name="Gerwick W.H."/>
            <person name="Gerwick L."/>
        </authorList>
    </citation>
    <scope>NUCLEOTIDE SEQUENCE</scope>
    <source>
        <strain evidence="16">SIO1C4</strain>
    </source>
</reference>
<evidence type="ECO:0000259" key="15">
    <source>
        <dbReference type="Pfam" id="PF07715"/>
    </source>
</evidence>
<keyword evidence="16" id="KW-0675">Receptor</keyword>
<comment type="similarity">
    <text evidence="11 12">Belongs to the TonB-dependent receptor family.</text>
</comment>
<dbReference type="AlphaFoldDB" id="A0A6B3N6B2"/>
<dbReference type="Pfam" id="PF07715">
    <property type="entry name" value="Plug"/>
    <property type="match status" value="1"/>
</dbReference>
<gene>
    <name evidence="16" type="ORF">F6J89_05565</name>
</gene>
<evidence type="ECO:0000256" key="6">
    <source>
        <dbReference type="ARBA" id="ARBA00023004"/>
    </source>
</evidence>
<evidence type="ECO:0000256" key="8">
    <source>
        <dbReference type="ARBA" id="ARBA00023077"/>
    </source>
</evidence>
<keyword evidence="8 12" id="KW-0798">TonB box</keyword>
<feature type="non-terminal residue" evidence="16">
    <location>
        <position position="1"/>
    </location>
</feature>
<protein>
    <submittedName>
        <fullName evidence="16">TonB-dependent receptor</fullName>
    </submittedName>
</protein>
<dbReference type="Pfam" id="PF00593">
    <property type="entry name" value="TonB_dep_Rec_b-barrel"/>
    <property type="match status" value="1"/>
</dbReference>
<evidence type="ECO:0000256" key="5">
    <source>
        <dbReference type="ARBA" id="ARBA00022692"/>
    </source>
</evidence>
<dbReference type="Gene3D" id="2.40.170.20">
    <property type="entry name" value="TonB-dependent receptor, beta-barrel domain"/>
    <property type="match status" value="1"/>
</dbReference>
<keyword evidence="5 11" id="KW-0812">Transmembrane</keyword>
<keyword evidence="4" id="KW-0410">Iron transport</keyword>
<dbReference type="GO" id="GO:0006826">
    <property type="term" value="P:iron ion transport"/>
    <property type="evidence" value="ECO:0007669"/>
    <property type="project" value="UniProtKB-KW"/>
</dbReference>
<keyword evidence="3 11" id="KW-1134">Transmembrane beta strand</keyword>
<feature type="domain" description="TonB-dependent receptor plug" evidence="15">
    <location>
        <begin position="2"/>
        <end position="43"/>
    </location>
</feature>
<evidence type="ECO:0000259" key="14">
    <source>
        <dbReference type="Pfam" id="PF00593"/>
    </source>
</evidence>
<organism evidence="16">
    <name type="scientific">Symploca sp. SIO1C4</name>
    <dbReference type="NCBI Taxonomy" id="2607765"/>
    <lineage>
        <taxon>Bacteria</taxon>
        <taxon>Bacillati</taxon>
        <taxon>Cyanobacteriota</taxon>
        <taxon>Cyanophyceae</taxon>
        <taxon>Coleofasciculales</taxon>
        <taxon>Coleofasciculaceae</taxon>
        <taxon>Symploca</taxon>
    </lineage>
</organism>
<dbReference type="InterPro" id="IPR000531">
    <property type="entry name" value="Beta-barrel_TonB"/>
</dbReference>
<evidence type="ECO:0000256" key="11">
    <source>
        <dbReference type="PROSITE-ProRule" id="PRU01360"/>
    </source>
</evidence>
<dbReference type="PANTHER" id="PTHR32552:SF81">
    <property type="entry name" value="TONB-DEPENDENT OUTER MEMBRANE RECEPTOR"/>
    <property type="match status" value="1"/>
</dbReference>
<comment type="caution">
    <text evidence="16">The sequence shown here is derived from an EMBL/GenBank/DDBJ whole genome shotgun (WGS) entry which is preliminary data.</text>
</comment>
<evidence type="ECO:0000256" key="7">
    <source>
        <dbReference type="ARBA" id="ARBA00023065"/>
    </source>
</evidence>
<dbReference type="EMBL" id="JAAHFQ010000072">
    <property type="protein sequence ID" value="NER27103.1"/>
    <property type="molecule type" value="Genomic_DNA"/>
</dbReference>
<dbReference type="CDD" id="cd01347">
    <property type="entry name" value="ligand_gated_channel"/>
    <property type="match status" value="1"/>
</dbReference>
<sequence length="584" mass="65105">FFVDDVPYDYNGFLDLDLTDLERVEVLRGPQSTLYGRNAQAGVVNIVTRKPTNNLEFNTSASYANFDNPDFRAGISGPLVDDKLFFRLSGSFASRDGYTENDFLDSDVDFQSGGTGRGQLLWTPSENWDISVNASFDDYRDGALPTNLLSSEPFEVEQNFDGFSDLNSNTQSIKLAYNNPGFRFTSITARRFSDQDYEQEVDITTADLFTQVVAIDSTVFTQEIRLQSPEDSEKFEWFLGSYFESRDFNVGAEGLRFGADSANPRLDIRSAEIDETTFAVFGQASYRPIKALTLTAGLRYESFDSTLDNRDSTSFPADGSPPSPSGASFDNVERDGDEVLPRFIAQYRFNSDIMLYGSITRGYKPPGVNYRAEDEQLLTFDEEKSWNYEVGLKSSWLNNRLTANLAFFHNEVDDFQTPIPDETGLFREVANAQVGITGFEAEVRATPMKGLSIIAGFGFVDAEFTDFTNPFTGENFDGNELSYSPDFTYNLAVQYRAPVGILARVELQGVGPIFFNDANEIEQGSFALLNARLGYELDNYGIYLFANNITDVEHLVSAGVFSGFGTLVTYGAPATFGVQVRTRF</sequence>
<feature type="region of interest" description="Disordered" evidence="13">
    <location>
        <begin position="309"/>
        <end position="332"/>
    </location>
</feature>
<keyword evidence="7" id="KW-0406">Ion transport</keyword>
<keyword evidence="2 11" id="KW-0813">Transport</keyword>
<evidence type="ECO:0000313" key="16">
    <source>
        <dbReference type="EMBL" id="NER27103.1"/>
    </source>
</evidence>
<dbReference type="InterPro" id="IPR036942">
    <property type="entry name" value="Beta-barrel_TonB_sf"/>
</dbReference>
<dbReference type="SUPFAM" id="SSF56935">
    <property type="entry name" value="Porins"/>
    <property type="match status" value="1"/>
</dbReference>
<keyword evidence="9 11" id="KW-0472">Membrane</keyword>
<evidence type="ECO:0000256" key="9">
    <source>
        <dbReference type="ARBA" id="ARBA00023136"/>
    </source>
</evidence>
<evidence type="ECO:0000256" key="12">
    <source>
        <dbReference type="RuleBase" id="RU003357"/>
    </source>
</evidence>
<comment type="subcellular location">
    <subcellularLocation>
        <location evidence="1 11">Cell outer membrane</location>
        <topology evidence="1 11">Multi-pass membrane protein</topology>
    </subcellularLocation>
</comment>
<feature type="domain" description="TonB-dependent receptor-like beta-barrel" evidence="14">
    <location>
        <begin position="94"/>
        <end position="549"/>
    </location>
</feature>
<dbReference type="InterPro" id="IPR039426">
    <property type="entry name" value="TonB-dep_rcpt-like"/>
</dbReference>
<accession>A0A6B3N6B2</accession>
<evidence type="ECO:0000256" key="10">
    <source>
        <dbReference type="ARBA" id="ARBA00023237"/>
    </source>
</evidence>
<evidence type="ECO:0000256" key="2">
    <source>
        <dbReference type="ARBA" id="ARBA00022448"/>
    </source>
</evidence>
<name>A0A6B3N6B2_9CYAN</name>
<proteinExistence type="inferred from homology"/>
<dbReference type="PROSITE" id="PS52016">
    <property type="entry name" value="TONB_DEPENDENT_REC_3"/>
    <property type="match status" value="1"/>
</dbReference>